<gene>
    <name evidence="1" type="ORF">DSCOOX_12660</name>
</gene>
<evidence type="ECO:0000313" key="2">
    <source>
        <dbReference type="Proteomes" id="UP000422108"/>
    </source>
</evidence>
<organism evidence="1 2">
    <name type="scientific">Desulfosarcina ovata subsp. ovata</name>
    <dbReference type="NCBI Taxonomy" id="2752305"/>
    <lineage>
        <taxon>Bacteria</taxon>
        <taxon>Pseudomonadati</taxon>
        <taxon>Thermodesulfobacteriota</taxon>
        <taxon>Desulfobacteria</taxon>
        <taxon>Desulfobacterales</taxon>
        <taxon>Desulfosarcinaceae</taxon>
        <taxon>Desulfosarcina</taxon>
    </lineage>
</organism>
<reference evidence="1 2" key="1">
    <citation type="submission" date="2019-11" db="EMBL/GenBank/DDBJ databases">
        <title>Comparative genomics of hydrocarbon-degrading Desulfosarcina strains.</title>
        <authorList>
            <person name="Watanabe M."/>
            <person name="Kojima H."/>
            <person name="Fukui M."/>
        </authorList>
    </citation>
    <scope>NUCLEOTIDE SEQUENCE [LARGE SCALE GENOMIC DNA]</scope>
    <source>
        <strain evidence="2">oXyS1</strain>
    </source>
</reference>
<proteinExistence type="predicted"/>
<sequence>MGATLVTFGPGNSGGQIGLMLKEIQVPPCFLSRVVGFKAILITFWAAKGAPSWKIKADVQTLFNRVKFSC</sequence>
<evidence type="ECO:0000313" key="1">
    <source>
        <dbReference type="EMBL" id="BBO88086.1"/>
    </source>
</evidence>
<dbReference type="Proteomes" id="UP000422108">
    <property type="component" value="Chromosome"/>
</dbReference>
<name>A0A5K8A6L1_9BACT</name>
<dbReference type="EMBL" id="AP021879">
    <property type="protein sequence ID" value="BBO88086.1"/>
    <property type="molecule type" value="Genomic_DNA"/>
</dbReference>
<protein>
    <submittedName>
        <fullName evidence="1">Uncharacterized protein</fullName>
    </submittedName>
</protein>
<keyword evidence="2" id="KW-1185">Reference proteome</keyword>
<accession>A0A5K8A6L1</accession>
<dbReference type="AlphaFoldDB" id="A0A5K8A6L1"/>